<dbReference type="EMBL" id="CAEZVY010000171">
    <property type="protein sequence ID" value="CAB4652485.1"/>
    <property type="molecule type" value="Genomic_DNA"/>
</dbReference>
<feature type="region of interest" description="Disordered" evidence="6">
    <location>
        <begin position="66"/>
        <end position="130"/>
    </location>
</feature>
<protein>
    <submittedName>
        <fullName evidence="9">Unannotated protein</fullName>
    </submittedName>
</protein>
<keyword evidence="2" id="KW-1003">Cell membrane</keyword>
<evidence type="ECO:0000256" key="7">
    <source>
        <dbReference type="SAM" id="Phobius"/>
    </source>
</evidence>
<evidence type="ECO:0000256" key="1">
    <source>
        <dbReference type="ARBA" id="ARBA00004651"/>
    </source>
</evidence>
<evidence type="ECO:0000313" key="9">
    <source>
        <dbReference type="EMBL" id="CAB4568718.1"/>
    </source>
</evidence>
<keyword evidence="3 7" id="KW-0812">Transmembrane</keyword>
<feature type="transmembrane region" description="Helical" evidence="7">
    <location>
        <begin position="37"/>
        <end position="57"/>
    </location>
</feature>
<feature type="domain" description="Cardiolipin synthase N-terminal" evidence="8">
    <location>
        <begin position="14"/>
        <end position="58"/>
    </location>
</feature>
<feature type="transmembrane region" description="Helical" evidence="7">
    <location>
        <begin position="6"/>
        <end position="25"/>
    </location>
</feature>
<reference evidence="9" key="1">
    <citation type="submission" date="2020-05" db="EMBL/GenBank/DDBJ databases">
        <authorList>
            <person name="Chiriac C."/>
            <person name="Salcher M."/>
            <person name="Ghai R."/>
            <person name="Kavagutti S V."/>
        </authorList>
    </citation>
    <scope>NUCLEOTIDE SEQUENCE</scope>
</reference>
<evidence type="ECO:0000313" key="10">
    <source>
        <dbReference type="EMBL" id="CAB4652485.1"/>
    </source>
</evidence>
<name>A0A6J6E5N4_9ZZZZ</name>
<feature type="compositionally biased region" description="Basic and acidic residues" evidence="6">
    <location>
        <begin position="84"/>
        <end position="105"/>
    </location>
</feature>
<organism evidence="9">
    <name type="scientific">freshwater metagenome</name>
    <dbReference type="NCBI Taxonomy" id="449393"/>
    <lineage>
        <taxon>unclassified sequences</taxon>
        <taxon>metagenomes</taxon>
        <taxon>ecological metagenomes</taxon>
    </lineage>
</organism>
<dbReference type="GO" id="GO:0005886">
    <property type="term" value="C:plasma membrane"/>
    <property type="evidence" value="ECO:0007669"/>
    <property type="project" value="UniProtKB-SubCell"/>
</dbReference>
<evidence type="ECO:0000256" key="6">
    <source>
        <dbReference type="SAM" id="MobiDB-lite"/>
    </source>
</evidence>
<keyword evidence="4 7" id="KW-1133">Transmembrane helix</keyword>
<evidence type="ECO:0000259" key="8">
    <source>
        <dbReference type="Pfam" id="PF13396"/>
    </source>
</evidence>
<keyword evidence="5 7" id="KW-0472">Membrane</keyword>
<gene>
    <name evidence="9" type="ORF">UFOPK1684_00576</name>
    <name evidence="10" type="ORF">UFOPK2158_01288</name>
</gene>
<evidence type="ECO:0000256" key="2">
    <source>
        <dbReference type="ARBA" id="ARBA00022475"/>
    </source>
</evidence>
<dbReference type="EMBL" id="CAEZTM010000019">
    <property type="protein sequence ID" value="CAB4568718.1"/>
    <property type="molecule type" value="Genomic_DNA"/>
</dbReference>
<evidence type="ECO:0000256" key="5">
    <source>
        <dbReference type="ARBA" id="ARBA00023136"/>
    </source>
</evidence>
<comment type="subcellular location">
    <subcellularLocation>
        <location evidence="1">Cell membrane</location>
        <topology evidence="1">Multi-pass membrane protein</topology>
    </subcellularLocation>
</comment>
<dbReference type="InterPro" id="IPR027379">
    <property type="entry name" value="CLS_N"/>
</dbReference>
<evidence type="ECO:0000256" key="3">
    <source>
        <dbReference type="ARBA" id="ARBA00022692"/>
    </source>
</evidence>
<dbReference type="AlphaFoldDB" id="A0A6J6E5N4"/>
<evidence type="ECO:0000256" key="4">
    <source>
        <dbReference type="ARBA" id="ARBA00022989"/>
    </source>
</evidence>
<proteinExistence type="predicted"/>
<sequence length="130" mass="14193">MVRWIVIGAVAVVAFTIYALVDLFMTNAPRVRAFPKPLWIAVIVVLPVLGPILWLLIGKARGTPKAVRTVGNAPDDNPTFLSSIDREESDERIRRLEEELRKLDDENPGGPGAQGPAGDSPDQDTPPRNS</sequence>
<accession>A0A6J6E5N4</accession>
<dbReference type="Pfam" id="PF13396">
    <property type="entry name" value="PLDc_N"/>
    <property type="match status" value="1"/>
</dbReference>